<name>A0A815WZY3_ADIRI</name>
<organism evidence="1 2">
    <name type="scientific">Adineta ricciae</name>
    <name type="common">Rotifer</name>
    <dbReference type="NCBI Taxonomy" id="249248"/>
    <lineage>
        <taxon>Eukaryota</taxon>
        <taxon>Metazoa</taxon>
        <taxon>Spiralia</taxon>
        <taxon>Gnathifera</taxon>
        <taxon>Rotifera</taxon>
        <taxon>Eurotatoria</taxon>
        <taxon>Bdelloidea</taxon>
        <taxon>Adinetida</taxon>
        <taxon>Adinetidae</taxon>
        <taxon>Adineta</taxon>
    </lineage>
</organism>
<comment type="caution">
    <text evidence="1">The sequence shown here is derived from an EMBL/GenBank/DDBJ whole genome shotgun (WGS) entry which is preliminary data.</text>
</comment>
<dbReference type="EMBL" id="CAJNOR010005204">
    <property type="protein sequence ID" value="CAF1551151.1"/>
    <property type="molecule type" value="Genomic_DNA"/>
</dbReference>
<sequence length="456" mass="50909">MNLRAIYARISSSYWRQRILFLVLLASSTLLCFLLLSSTLHYSQTCLYQAHLIYNRLEFDGIDTIEHFAEFICPQNVRHLVDWIYGWPDGVFEEKIGVPTNAIHVAPCLPSGSIIIVKTYYLSSFFRRVYPQLLNKFVLKTTQVDASAPLEFLSYFHESNSRIIHWFVQNSDVHLPNNDRFTSIPIGISSYEMTNAIRTFGVSSWSIGYNYSSYFIIAFGMKHTLPIGSIQTKSTHIQARLTKQTKLSSSVMEAPARLVKQNIAAQASSLTRLMKSQHTVSNNFKAVHVKRLSKKTIYNHNSSQQPVTTLATSNVNIENISPEPMYTSSLDSDYDHHVPAARSNETVVIAAIIALAIVSMTTTTPTAYCASTCTGSFNSSASITCGLYCDDGGGYYCRPSSTYCAGKYFSPTGFGYCDPASSQYTGPCNTTDHCCVYDNYIPDYYCLSRSSCGFTG</sequence>
<gene>
    <name evidence="1" type="ORF">XAT740_LOCUS42906</name>
</gene>
<dbReference type="AlphaFoldDB" id="A0A815WZY3"/>
<proteinExistence type="predicted"/>
<dbReference type="Proteomes" id="UP000663828">
    <property type="component" value="Unassembled WGS sequence"/>
</dbReference>
<keyword evidence="2" id="KW-1185">Reference proteome</keyword>
<accession>A0A815WZY3</accession>
<evidence type="ECO:0000313" key="2">
    <source>
        <dbReference type="Proteomes" id="UP000663828"/>
    </source>
</evidence>
<protein>
    <submittedName>
        <fullName evidence="1">Uncharacterized protein</fullName>
    </submittedName>
</protein>
<evidence type="ECO:0000313" key="1">
    <source>
        <dbReference type="EMBL" id="CAF1551151.1"/>
    </source>
</evidence>
<reference evidence="1" key="1">
    <citation type="submission" date="2021-02" db="EMBL/GenBank/DDBJ databases">
        <authorList>
            <person name="Nowell W R."/>
        </authorList>
    </citation>
    <scope>NUCLEOTIDE SEQUENCE</scope>
</reference>